<evidence type="ECO:0000313" key="18">
    <source>
        <dbReference type="Proteomes" id="UP000597762"/>
    </source>
</evidence>
<gene>
    <name evidence="17" type="ORF">SPHA_14998</name>
</gene>
<dbReference type="GO" id="GO:0007189">
    <property type="term" value="P:adenylate cyclase-activating G protein-coupled receptor signaling pathway"/>
    <property type="evidence" value="ECO:0007669"/>
    <property type="project" value="TreeGrafter"/>
</dbReference>
<evidence type="ECO:0000256" key="4">
    <source>
        <dbReference type="ARBA" id="ARBA00022553"/>
    </source>
</evidence>
<keyword evidence="11" id="KW-0325">Glycoprotein</keyword>
<feature type="domain" description="G-protein coupled receptors family 1 profile" evidence="16">
    <location>
        <begin position="53"/>
        <end position="313"/>
    </location>
</feature>
<comment type="caution">
    <text evidence="17">The sequence shown here is derived from an EMBL/GenBank/DDBJ whole genome shotgun (WGS) entry which is preliminary data.</text>
</comment>
<dbReference type="GO" id="GO:0007204">
    <property type="term" value="P:positive regulation of cytosolic calcium ion concentration"/>
    <property type="evidence" value="ECO:0007669"/>
    <property type="project" value="TreeGrafter"/>
</dbReference>
<keyword evidence="8 15" id="KW-0472">Membrane</keyword>
<evidence type="ECO:0000256" key="8">
    <source>
        <dbReference type="ARBA" id="ARBA00023136"/>
    </source>
</evidence>
<dbReference type="PRINTS" id="PR01788">
    <property type="entry name" value="PROSTANOIDR"/>
</dbReference>
<comment type="subcellular location">
    <subcellularLocation>
        <location evidence="1">Cell membrane</location>
        <topology evidence="1">Multi-pass membrane protein</topology>
    </subcellularLocation>
</comment>
<proteinExistence type="inferred from homology"/>
<feature type="transmembrane region" description="Helical" evidence="15">
    <location>
        <begin position="262"/>
        <end position="285"/>
    </location>
</feature>
<evidence type="ECO:0000256" key="3">
    <source>
        <dbReference type="ARBA" id="ARBA00022475"/>
    </source>
</evidence>
<keyword evidence="18" id="KW-1185">Reference proteome</keyword>
<dbReference type="Pfam" id="PF00001">
    <property type="entry name" value="7tm_1"/>
    <property type="match status" value="1"/>
</dbReference>
<dbReference type="GO" id="GO:0005886">
    <property type="term" value="C:plasma membrane"/>
    <property type="evidence" value="ECO:0007669"/>
    <property type="project" value="UniProtKB-SubCell"/>
</dbReference>
<dbReference type="InterPro" id="IPR001105">
    <property type="entry name" value="Thbox_rcpt"/>
</dbReference>
<keyword evidence="4" id="KW-0597">Phosphoprotein</keyword>
<keyword evidence="9" id="KW-1015">Disulfide bond</keyword>
<feature type="transmembrane region" description="Helical" evidence="15">
    <location>
        <begin position="111"/>
        <end position="135"/>
    </location>
</feature>
<dbReference type="PRINTS" id="PR00237">
    <property type="entry name" value="GPCRRHODOPSN"/>
</dbReference>
<dbReference type="Proteomes" id="UP000597762">
    <property type="component" value="Unassembled WGS sequence"/>
</dbReference>
<evidence type="ECO:0000256" key="2">
    <source>
        <dbReference type="ARBA" id="ARBA00017628"/>
    </source>
</evidence>
<comment type="similarity">
    <text evidence="14">Belongs to the G-protein coupled receptor 1 family.</text>
</comment>
<dbReference type="InterPro" id="IPR017452">
    <property type="entry name" value="GPCR_Rhodpsn_7TM"/>
</dbReference>
<dbReference type="AlphaFoldDB" id="A0A812BG40"/>
<evidence type="ECO:0000259" key="16">
    <source>
        <dbReference type="PROSITE" id="PS50262"/>
    </source>
</evidence>
<organism evidence="17 18">
    <name type="scientific">Acanthosepion pharaonis</name>
    <name type="common">Pharaoh cuttlefish</name>
    <name type="synonym">Sepia pharaonis</name>
    <dbReference type="NCBI Taxonomy" id="158019"/>
    <lineage>
        <taxon>Eukaryota</taxon>
        <taxon>Metazoa</taxon>
        <taxon>Spiralia</taxon>
        <taxon>Lophotrochozoa</taxon>
        <taxon>Mollusca</taxon>
        <taxon>Cephalopoda</taxon>
        <taxon>Coleoidea</taxon>
        <taxon>Decapodiformes</taxon>
        <taxon>Sepiida</taxon>
        <taxon>Sepiina</taxon>
        <taxon>Sepiidae</taxon>
        <taxon>Acanthosepion</taxon>
    </lineage>
</organism>
<dbReference type="EMBL" id="CAHIKZ030000518">
    <property type="protein sequence ID" value="CAE1178053.1"/>
    <property type="molecule type" value="Genomic_DNA"/>
</dbReference>
<protein>
    <recommendedName>
        <fullName evidence="2">Thromboxane A2 receptor</fullName>
    </recommendedName>
    <alternativeName>
        <fullName evidence="13">Prostanoid TP receptor</fullName>
    </alternativeName>
</protein>
<reference evidence="17" key="1">
    <citation type="submission" date="2021-01" db="EMBL/GenBank/DDBJ databases">
        <authorList>
            <person name="Li R."/>
            <person name="Bekaert M."/>
        </authorList>
    </citation>
    <scope>NUCLEOTIDE SEQUENCE</scope>
    <source>
        <strain evidence="17">Farmed</strain>
    </source>
</reference>
<evidence type="ECO:0000313" key="17">
    <source>
        <dbReference type="EMBL" id="CAE1178053.1"/>
    </source>
</evidence>
<dbReference type="SUPFAM" id="SSF81321">
    <property type="entry name" value="Family A G protein-coupled receptor-like"/>
    <property type="match status" value="1"/>
</dbReference>
<feature type="transmembrane region" description="Helical" evidence="15">
    <location>
        <begin position="40"/>
        <end position="61"/>
    </location>
</feature>
<name>A0A812BG40_ACAPH</name>
<evidence type="ECO:0000256" key="7">
    <source>
        <dbReference type="ARBA" id="ARBA00023040"/>
    </source>
</evidence>
<evidence type="ECO:0000256" key="10">
    <source>
        <dbReference type="ARBA" id="ARBA00023170"/>
    </source>
</evidence>
<keyword evidence="5 14" id="KW-0812">Transmembrane</keyword>
<feature type="transmembrane region" description="Helical" evidence="15">
    <location>
        <begin position="73"/>
        <end position="99"/>
    </location>
</feature>
<feature type="transmembrane region" description="Helical" evidence="15">
    <location>
        <begin position="202"/>
        <end position="227"/>
    </location>
</feature>
<evidence type="ECO:0000256" key="11">
    <source>
        <dbReference type="ARBA" id="ARBA00023180"/>
    </source>
</evidence>
<evidence type="ECO:0000256" key="9">
    <source>
        <dbReference type="ARBA" id="ARBA00023157"/>
    </source>
</evidence>
<dbReference type="PRINTS" id="PR00429">
    <property type="entry name" value="THROMBOXANER"/>
</dbReference>
<dbReference type="PROSITE" id="PS50262">
    <property type="entry name" value="G_PROTEIN_RECEP_F1_2"/>
    <property type="match status" value="1"/>
</dbReference>
<keyword evidence="7 14" id="KW-0297">G-protein coupled receptor</keyword>
<evidence type="ECO:0000256" key="14">
    <source>
        <dbReference type="RuleBase" id="RU000688"/>
    </source>
</evidence>
<dbReference type="OrthoDB" id="5959154at2759"/>
<dbReference type="PROSITE" id="PS00237">
    <property type="entry name" value="G_PROTEIN_RECEP_F1_1"/>
    <property type="match status" value="1"/>
</dbReference>
<keyword evidence="3" id="KW-1003">Cell membrane</keyword>
<feature type="transmembrane region" description="Helical" evidence="15">
    <location>
        <begin position="155"/>
        <end position="176"/>
    </location>
</feature>
<keyword evidence="6 15" id="KW-1133">Transmembrane helix</keyword>
<dbReference type="PANTHER" id="PTHR11866:SF16">
    <property type="entry name" value="PROSTAGLANDIN E2 RECEPTOR EP4 SUBTYPE-LIKE PROTEIN"/>
    <property type="match status" value="1"/>
</dbReference>
<evidence type="ECO:0000256" key="13">
    <source>
        <dbReference type="ARBA" id="ARBA00029815"/>
    </source>
</evidence>
<dbReference type="FunFam" id="1.20.1070.10:FF:000163">
    <property type="entry name" value="Thromboxane A2 receptor"/>
    <property type="match status" value="1"/>
</dbReference>
<accession>A0A812BG40</accession>
<dbReference type="InterPro" id="IPR008365">
    <property type="entry name" value="Prostanoid_rcpt"/>
</dbReference>
<dbReference type="InterPro" id="IPR000276">
    <property type="entry name" value="GPCR_Rhodpsn"/>
</dbReference>
<evidence type="ECO:0000256" key="1">
    <source>
        <dbReference type="ARBA" id="ARBA00004651"/>
    </source>
</evidence>
<evidence type="ECO:0000256" key="6">
    <source>
        <dbReference type="ARBA" id="ARBA00022989"/>
    </source>
</evidence>
<dbReference type="CDD" id="cd14981">
    <property type="entry name" value="7tmA_Prostanoid_R"/>
    <property type="match status" value="1"/>
</dbReference>
<keyword evidence="10 14" id="KW-0675">Receptor</keyword>
<dbReference type="PANTHER" id="PTHR11866">
    <property type="entry name" value="G-PROTEIN COUPLED RECEPTOR FAMILY 1 MEMBER"/>
    <property type="match status" value="1"/>
</dbReference>
<dbReference type="GO" id="GO:0004960">
    <property type="term" value="F:thromboxane receptor activity"/>
    <property type="evidence" value="ECO:0007669"/>
    <property type="project" value="InterPro"/>
</dbReference>
<keyword evidence="12 14" id="KW-0807">Transducer</keyword>
<sequence length="435" mass="49751">MTFHKMNVKEDSVITRQTYQHIANVTSLPNASQDVKNHTVMVSVIMFSCGVFGNILALVALAKSKKEQKQTIFYKLAASLVVTDLLGILATSPVVIASYENNFKMPCQPVLCLYFAFMMVLAGFATQFIICTMAIERYFCINQPCYYYTQPMRGYTRIALLFCWVGSVTIASLPFMGLGSYKIMKPGTWCFFNYYSNARADVIFSFIYSLLGITTIFSTVILNIVVIRKLIHVRCKQTVISSGSGRLRRLGNNRRYTEIQMVLQLISITCIFTTCYLPLMLQIFMNQFTDMSDKDLLVIRLASLNQILDPWVYILIRRNTVYYVSRLFRWTFRMKRPSFMDRSSSLRRASTESKSSLGKMASLDSRNVSFGSTTNNNNNKDDISWAEFCWNCMCENPTDKYDYNKALTSSRSDISKHQVSATIKPPIFDGEISRI</sequence>
<evidence type="ECO:0000256" key="12">
    <source>
        <dbReference type="ARBA" id="ARBA00023224"/>
    </source>
</evidence>
<evidence type="ECO:0000256" key="5">
    <source>
        <dbReference type="ARBA" id="ARBA00022692"/>
    </source>
</evidence>
<dbReference type="Gene3D" id="1.20.1070.10">
    <property type="entry name" value="Rhodopsin 7-helix transmembrane proteins"/>
    <property type="match status" value="1"/>
</dbReference>
<evidence type="ECO:0000256" key="15">
    <source>
        <dbReference type="SAM" id="Phobius"/>
    </source>
</evidence>